<dbReference type="RefSeq" id="WP_097056564.1">
    <property type="nucleotide sequence ID" value="NZ_OCMF01000003.1"/>
</dbReference>
<keyword evidence="2" id="KW-1185">Reference proteome</keyword>
<gene>
    <name evidence="1" type="ORF">SAMN06296241_2338</name>
</gene>
<reference evidence="2" key="1">
    <citation type="submission" date="2017-09" db="EMBL/GenBank/DDBJ databases">
        <authorList>
            <person name="Varghese N."/>
            <person name="Submissions S."/>
        </authorList>
    </citation>
    <scope>NUCLEOTIDE SEQUENCE [LARGE SCALE GENOMIC DNA]</scope>
    <source>
        <strain evidence="2">CGMCC 1.12641</strain>
    </source>
</reference>
<name>A0A285X612_9FLAO</name>
<dbReference type="EMBL" id="OCMF01000003">
    <property type="protein sequence ID" value="SOC80781.1"/>
    <property type="molecule type" value="Genomic_DNA"/>
</dbReference>
<evidence type="ECO:0000313" key="1">
    <source>
        <dbReference type="EMBL" id="SOC80781.1"/>
    </source>
</evidence>
<dbReference type="OrthoDB" id="1436858at2"/>
<protein>
    <submittedName>
        <fullName evidence="1">Uncharacterized protein</fullName>
    </submittedName>
</protein>
<sequence length="184" mass="20870">MRQSLLILAITSTLFIACEKEQDPFLISANSIGLLTRDVKITQLDSVFAEDSIVKQVSDGEFYRKSNEIEIYDRSGKKLLLLEPVQAFDSTSTIGFIQVLDPRFKTAKGLGTESTFKDIVENYNISRIENTLSAAVIFIDDLNMYVTIDKKNLPVELRYDTQSRIQASQIPDNAPIKYFMIAWD</sequence>
<dbReference type="PROSITE" id="PS51257">
    <property type="entry name" value="PROKAR_LIPOPROTEIN"/>
    <property type="match status" value="1"/>
</dbReference>
<accession>A0A285X612</accession>
<proteinExistence type="predicted"/>
<organism evidence="1 2">
    <name type="scientific">Salinimicrobium sediminis</name>
    <dbReference type="NCBI Taxonomy" id="1343891"/>
    <lineage>
        <taxon>Bacteria</taxon>
        <taxon>Pseudomonadati</taxon>
        <taxon>Bacteroidota</taxon>
        <taxon>Flavobacteriia</taxon>
        <taxon>Flavobacteriales</taxon>
        <taxon>Flavobacteriaceae</taxon>
        <taxon>Salinimicrobium</taxon>
    </lineage>
</organism>
<evidence type="ECO:0000313" key="2">
    <source>
        <dbReference type="Proteomes" id="UP000219193"/>
    </source>
</evidence>
<dbReference type="Proteomes" id="UP000219193">
    <property type="component" value="Unassembled WGS sequence"/>
</dbReference>
<dbReference type="AlphaFoldDB" id="A0A285X612"/>